<protein>
    <submittedName>
        <fullName evidence="2">Uncharacterized protein</fullName>
    </submittedName>
</protein>
<evidence type="ECO:0000313" key="2">
    <source>
        <dbReference type="WBParaSite" id="Hba_06998"/>
    </source>
</evidence>
<dbReference type="Proteomes" id="UP000095283">
    <property type="component" value="Unplaced"/>
</dbReference>
<name>A0A1I7WPJ1_HETBA</name>
<keyword evidence="1" id="KW-1185">Reference proteome</keyword>
<organism evidence="1 2">
    <name type="scientific">Heterorhabditis bacteriophora</name>
    <name type="common">Entomopathogenic nematode worm</name>
    <dbReference type="NCBI Taxonomy" id="37862"/>
    <lineage>
        <taxon>Eukaryota</taxon>
        <taxon>Metazoa</taxon>
        <taxon>Ecdysozoa</taxon>
        <taxon>Nematoda</taxon>
        <taxon>Chromadorea</taxon>
        <taxon>Rhabditida</taxon>
        <taxon>Rhabditina</taxon>
        <taxon>Rhabditomorpha</taxon>
        <taxon>Strongyloidea</taxon>
        <taxon>Heterorhabditidae</taxon>
        <taxon>Heterorhabditis</taxon>
    </lineage>
</organism>
<dbReference type="WBParaSite" id="Hba_06998">
    <property type="protein sequence ID" value="Hba_06998"/>
    <property type="gene ID" value="Hba_06998"/>
</dbReference>
<dbReference type="AlphaFoldDB" id="A0A1I7WPJ1"/>
<sequence>MICTIDKLPKCLDSYRYSCYESYQIRLLGTDDMRLDISSGPNSPSC</sequence>
<reference evidence="2" key="1">
    <citation type="submission" date="2016-11" db="UniProtKB">
        <authorList>
            <consortium name="WormBaseParasite"/>
        </authorList>
    </citation>
    <scope>IDENTIFICATION</scope>
</reference>
<evidence type="ECO:0000313" key="1">
    <source>
        <dbReference type="Proteomes" id="UP000095283"/>
    </source>
</evidence>
<accession>A0A1I7WPJ1</accession>
<proteinExistence type="predicted"/>